<accession>A0A9Q3PWR4</accession>
<proteinExistence type="predicted"/>
<protein>
    <submittedName>
        <fullName evidence="1">Uncharacterized protein</fullName>
    </submittedName>
</protein>
<evidence type="ECO:0000313" key="1">
    <source>
        <dbReference type="EMBL" id="MBW0576933.1"/>
    </source>
</evidence>
<reference evidence="1" key="1">
    <citation type="submission" date="2021-03" db="EMBL/GenBank/DDBJ databases">
        <title>Draft genome sequence of rust myrtle Austropuccinia psidii MF-1, a brazilian biotype.</title>
        <authorList>
            <person name="Quecine M.C."/>
            <person name="Pachon D.M.R."/>
            <person name="Bonatelli M.L."/>
            <person name="Correr F.H."/>
            <person name="Franceschini L.M."/>
            <person name="Leite T.F."/>
            <person name="Margarido G.R.A."/>
            <person name="Almeida C.A."/>
            <person name="Ferrarezi J.A."/>
            <person name="Labate C.A."/>
        </authorList>
    </citation>
    <scope>NUCLEOTIDE SEQUENCE</scope>
    <source>
        <strain evidence="1">MF-1</strain>
    </source>
</reference>
<comment type="caution">
    <text evidence="1">The sequence shown here is derived from an EMBL/GenBank/DDBJ whole genome shotgun (WGS) entry which is preliminary data.</text>
</comment>
<dbReference type="Proteomes" id="UP000765509">
    <property type="component" value="Unassembled WGS sequence"/>
</dbReference>
<evidence type="ECO:0000313" key="2">
    <source>
        <dbReference type="Proteomes" id="UP000765509"/>
    </source>
</evidence>
<dbReference type="EMBL" id="AVOT02099494">
    <property type="protein sequence ID" value="MBW0576933.1"/>
    <property type="molecule type" value="Genomic_DNA"/>
</dbReference>
<dbReference type="AlphaFoldDB" id="A0A9Q3PWR4"/>
<gene>
    <name evidence="1" type="ORF">O181_116648</name>
</gene>
<keyword evidence="2" id="KW-1185">Reference proteome</keyword>
<name>A0A9Q3PWR4_9BASI</name>
<sequence length="99" mass="11304">MFSTLQPMVLHMPPWLFWEQTFQEYRSSNVDWNKKDGPYGLEFTVSEGPTPEATSGNSNCPGKDISKGAPMLEHLFPLVRGPFIQVQQSPYPGFKIREQ</sequence>
<organism evidence="1 2">
    <name type="scientific">Austropuccinia psidii MF-1</name>
    <dbReference type="NCBI Taxonomy" id="1389203"/>
    <lineage>
        <taxon>Eukaryota</taxon>
        <taxon>Fungi</taxon>
        <taxon>Dikarya</taxon>
        <taxon>Basidiomycota</taxon>
        <taxon>Pucciniomycotina</taxon>
        <taxon>Pucciniomycetes</taxon>
        <taxon>Pucciniales</taxon>
        <taxon>Sphaerophragmiaceae</taxon>
        <taxon>Austropuccinia</taxon>
    </lineage>
</organism>